<proteinExistence type="predicted"/>
<keyword evidence="2" id="KW-1185">Reference proteome</keyword>
<evidence type="ECO:0000313" key="2">
    <source>
        <dbReference type="Proteomes" id="UP001162992"/>
    </source>
</evidence>
<reference evidence="2" key="1">
    <citation type="journal article" date="2024" name="Proc. Natl. Acad. Sci. U.S.A.">
        <title>Extraordinary preservation of gene collinearity over three hundred million years revealed in homosporous lycophytes.</title>
        <authorList>
            <person name="Li C."/>
            <person name="Wickell D."/>
            <person name="Kuo L.Y."/>
            <person name="Chen X."/>
            <person name="Nie B."/>
            <person name="Liao X."/>
            <person name="Peng D."/>
            <person name="Ji J."/>
            <person name="Jenkins J."/>
            <person name="Williams M."/>
            <person name="Shu S."/>
            <person name="Plott C."/>
            <person name="Barry K."/>
            <person name="Rajasekar S."/>
            <person name="Grimwood J."/>
            <person name="Han X."/>
            <person name="Sun S."/>
            <person name="Hou Z."/>
            <person name="He W."/>
            <person name="Dai G."/>
            <person name="Sun C."/>
            <person name="Schmutz J."/>
            <person name="Leebens-Mack J.H."/>
            <person name="Li F.W."/>
            <person name="Wang L."/>
        </authorList>
    </citation>
    <scope>NUCLEOTIDE SEQUENCE [LARGE SCALE GENOMIC DNA]</scope>
    <source>
        <strain evidence="2">cv. PW_Plant_1</strain>
    </source>
</reference>
<protein>
    <submittedName>
        <fullName evidence="1">Uncharacterized protein</fullName>
    </submittedName>
</protein>
<gene>
    <name evidence="1" type="ORF">O6H91_23G003800</name>
</gene>
<dbReference type="EMBL" id="CM055114">
    <property type="protein sequence ID" value="KAJ7513541.1"/>
    <property type="molecule type" value="Genomic_DNA"/>
</dbReference>
<evidence type="ECO:0000313" key="1">
    <source>
        <dbReference type="EMBL" id="KAJ7513541.1"/>
    </source>
</evidence>
<sequence length="122" mass="13464">MHTILSHMKTICVGTRARRGKSMQYSADMVLLDFPTCFIPDGFTGRVPIWNILDDRLLEASIQFASVIVDDGGLVVSILGVPNIPTLVRVAKKSRLKVVHHAILQGVDKFGITVTIFLVNFT</sequence>
<organism evidence="1 2">
    <name type="scientific">Diphasiastrum complanatum</name>
    <name type="common">Issler's clubmoss</name>
    <name type="synonym">Lycopodium complanatum</name>
    <dbReference type="NCBI Taxonomy" id="34168"/>
    <lineage>
        <taxon>Eukaryota</taxon>
        <taxon>Viridiplantae</taxon>
        <taxon>Streptophyta</taxon>
        <taxon>Embryophyta</taxon>
        <taxon>Tracheophyta</taxon>
        <taxon>Lycopodiopsida</taxon>
        <taxon>Lycopodiales</taxon>
        <taxon>Lycopodiaceae</taxon>
        <taxon>Lycopodioideae</taxon>
        <taxon>Diphasiastrum</taxon>
    </lineage>
</organism>
<accession>A0ACC2A7U4</accession>
<comment type="caution">
    <text evidence="1">The sequence shown here is derived from an EMBL/GenBank/DDBJ whole genome shotgun (WGS) entry which is preliminary data.</text>
</comment>
<name>A0ACC2A7U4_DIPCM</name>
<dbReference type="Proteomes" id="UP001162992">
    <property type="component" value="Chromosome 23"/>
</dbReference>